<evidence type="ECO:0008006" key="4">
    <source>
        <dbReference type="Google" id="ProtNLM"/>
    </source>
</evidence>
<sequence length="186" mass="20150">MSGAGDEEVEASEQQRAVNIVSTAVSVVAAVFLGGGTYLYYHLSIVYSFYYGMTKQKKALEEEEKSLSKSSSSKKEFKPKSATLFERKLALDKPLPPSTAAWKALLGVTVVSVAGCCVLVGGAAAALGVSNLTELRQRLQKTPRPQKNIQATQFDFEGLGEVKREIIDVIADEVKEDEERSAKDGK</sequence>
<reference evidence="2 3" key="1">
    <citation type="journal article" date="2017" name="Genome Biol. Evol.">
        <title>Phytophthora megakarya and P. palmivora, closely related causal agents of cacao black pod rot, underwent increases in genome sizes and gene numbers by different mechanisms.</title>
        <authorList>
            <person name="Ali S.S."/>
            <person name="Shao J."/>
            <person name="Lary D.J."/>
            <person name="Kronmiller B."/>
            <person name="Shen D."/>
            <person name="Strem M.D."/>
            <person name="Amoako-Attah I."/>
            <person name="Akrofi A.Y."/>
            <person name="Begoude B.A."/>
            <person name="Ten Hoopen G.M."/>
            <person name="Coulibaly K."/>
            <person name="Kebe B.I."/>
            <person name="Melnick R.L."/>
            <person name="Guiltinan M.J."/>
            <person name="Tyler B.M."/>
            <person name="Meinhardt L.W."/>
            <person name="Bailey B.A."/>
        </authorList>
    </citation>
    <scope>NUCLEOTIDE SEQUENCE [LARGE SCALE GENOMIC DNA]</scope>
    <source>
        <strain evidence="3">sbr112.9</strain>
    </source>
</reference>
<proteinExistence type="predicted"/>
<feature type="transmembrane region" description="Helical" evidence="1">
    <location>
        <begin position="104"/>
        <end position="129"/>
    </location>
</feature>
<feature type="transmembrane region" description="Helical" evidence="1">
    <location>
        <begin position="20"/>
        <end position="41"/>
    </location>
</feature>
<keyword evidence="1" id="KW-0472">Membrane</keyword>
<dbReference type="AlphaFoldDB" id="A0A2P4X6H6"/>
<evidence type="ECO:0000256" key="1">
    <source>
        <dbReference type="SAM" id="Phobius"/>
    </source>
</evidence>
<comment type="caution">
    <text evidence="2">The sequence shown here is derived from an EMBL/GenBank/DDBJ whole genome shotgun (WGS) entry which is preliminary data.</text>
</comment>
<evidence type="ECO:0000313" key="2">
    <source>
        <dbReference type="EMBL" id="POM61130.1"/>
    </source>
</evidence>
<protein>
    <recommendedName>
        <fullName evidence="4">Transmembrane protein 242</fullName>
    </recommendedName>
</protein>
<keyword evidence="3" id="KW-1185">Reference proteome</keyword>
<dbReference type="OrthoDB" id="168392at2759"/>
<gene>
    <name evidence="2" type="ORF">PHPALM_29904</name>
</gene>
<organism evidence="2 3">
    <name type="scientific">Phytophthora palmivora</name>
    <dbReference type="NCBI Taxonomy" id="4796"/>
    <lineage>
        <taxon>Eukaryota</taxon>
        <taxon>Sar</taxon>
        <taxon>Stramenopiles</taxon>
        <taxon>Oomycota</taxon>
        <taxon>Peronosporomycetes</taxon>
        <taxon>Peronosporales</taxon>
        <taxon>Peronosporaceae</taxon>
        <taxon>Phytophthora</taxon>
    </lineage>
</organism>
<dbReference type="EMBL" id="NCKW01016286">
    <property type="protein sequence ID" value="POM61130.1"/>
    <property type="molecule type" value="Genomic_DNA"/>
</dbReference>
<dbReference type="Proteomes" id="UP000237271">
    <property type="component" value="Unassembled WGS sequence"/>
</dbReference>
<accession>A0A2P4X6H6</accession>
<keyword evidence="1" id="KW-0812">Transmembrane</keyword>
<evidence type="ECO:0000313" key="3">
    <source>
        <dbReference type="Proteomes" id="UP000237271"/>
    </source>
</evidence>
<keyword evidence="1" id="KW-1133">Transmembrane helix</keyword>
<name>A0A2P4X6H6_9STRA</name>